<reference evidence="3 4" key="1">
    <citation type="journal article" date="2015" name="Genome Announc.">
        <title>Expanding the biotechnology potential of lactobacilli through comparative genomics of 213 strains and associated genera.</title>
        <authorList>
            <person name="Sun Z."/>
            <person name="Harris H.M."/>
            <person name="McCann A."/>
            <person name="Guo C."/>
            <person name="Argimon S."/>
            <person name="Zhang W."/>
            <person name="Yang X."/>
            <person name="Jeffery I.B."/>
            <person name="Cooney J.C."/>
            <person name="Kagawa T.F."/>
            <person name="Liu W."/>
            <person name="Song Y."/>
            <person name="Salvetti E."/>
            <person name="Wrobel A."/>
            <person name="Rasinkangas P."/>
            <person name="Parkhill J."/>
            <person name="Rea M.C."/>
            <person name="O'Sullivan O."/>
            <person name="Ritari J."/>
            <person name="Douillard F.P."/>
            <person name="Paul Ross R."/>
            <person name="Yang R."/>
            <person name="Briner A.E."/>
            <person name="Felis G.E."/>
            <person name="de Vos W.M."/>
            <person name="Barrangou R."/>
            <person name="Klaenhammer T.R."/>
            <person name="Caufield P.W."/>
            <person name="Cui Y."/>
            <person name="Zhang H."/>
            <person name="O'Toole P.W."/>
        </authorList>
    </citation>
    <scope>NUCLEOTIDE SEQUENCE [LARGE SCALE GENOMIC DNA]</scope>
    <source>
        <strain evidence="3 4">DSM 20509</strain>
    </source>
</reference>
<comment type="pathway">
    <text evidence="1">Cell wall biogenesis; lipoteichoic acid biosynthesis.</text>
</comment>
<keyword evidence="1 2" id="KW-0472">Membrane</keyword>
<dbReference type="PANTHER" id="PTHR40039">
    <property type="entry name" value="PROTEIN DLTD"/>
    <property type="match status" value="1"/>
</dbReference>
<accession>A0A0R2AIC1</accession>
<dbReference type="PIRSF" id="PIRSF021438">
    <property type="entry name" value="DltD"/>
    <property type="match status" value="1"/>
</dbReference>
<dbReference type="PATRIC" id="fig|1423718.3.peg.356"/>
<dbReference type="InterPro" id="IPR006998">
    <property type="entry name" value="DltD"/>
</dbReference>
<keyword evidence="2" id="KW-1133">Transmembrane helix</keyword>
<evidence type="ECO:0000313" key="3">
    <source>
        <dbReference type="EMBL" id="KRM63558.1"/>
    </source>
</evidence>
<dbReference type="GO" id="GO:0005886">
    <property type="term" value="C:plasma membrane"/>
    <property type="evidence" value="ECO:0007669"/>
    <property type="project" value="UniProtKB-UniRule"/>
</dbReference>
<dbReference type="GO" id="GO:0070395">
    <property type="term" value="P:lipoteichoic acid biosynthetic process"/>
    <property type="evidence" value="ECO:0007669"/>
    <property type="project" value="UniProtKB-UniRule"/>
</dbReference>
<name>A0A0R2AIC1_9LACO</name>
<dbReference type="Pfam" id="PF04914">
    <property type="entry name" value="DltD"/>
    <property type="match status" value="1"/>
</dbReference>
<keyword evidence="2" id="KW-0812">Transmembrane</keyword>
<dbReference type="RefSeq" id="WP_056977003.1">
    <property type="nucleotide sequence ID" value="NZ_AYYP01000060.1"/>
</dbReference>
<dbReference type="UniPathway" id="UPA00556"/>
<dbReference type="PANTHER" id="PTHR40039:SF1">
    <property type="entry name" value="PROTEIN DLTD"/>
    <property type="match status" value="1"/>
</dbReference>
<keyword evidence="1" id="KW-1003">Cell membrane</keyword>
<proteinExistence type="inferred from homology"/>
<gene>
    <name evidence="3" type="ORF">FC14_GL000339</name>
</gene>
<dbReference type="OrthoDB" id="1700484at2"/>
<dbReference type="EMBL" id="AYYP01000060">
    <property type="protein sequence ID" value="KRM63558.1"/>
    <property type="molecule type" value="Genomic_DNA"/>
</dbReference>
<comment type="similarity">
    <text evidence="1">Belongs to the DltD family.</text>
</comment>
<sequence>MSLKKRLWLILGPAVIAIVALLLFLVTPYKLKVNQEVLPGAAISQSANIFKGNAIKQAALSENYVAFMGSSELSRMDPFHPAVLAAKYKRPYRPFLLGAAGSQSLSHFFAMQGINSEISHKKVVFIISPQWFTKQGIDKNAFSYYYSNLQAVTWLKTAKPTVMNRHAAKRLLMMPSVHSDERIAHAVDTIAQGQALSKGQLTYVKLKYNELSREDELFSSLHMNLRTQKLAKAAKQLPAEYSVEHLDKLAMEIGEKKTGNNPFRISDRFWNKRLKDNYRQLKGRQAKFNYLASPEYSDFELVLNQFALDKTDVLFVIPPVNRQWSQYTGLSLKMLAQFDNKIKYQLQSQGFNNIVDLSKDGGEKYFMQDTIHLGWRGWLKLDQAVKPFLTKKQPAPSYRINDYFYSQKWQNLQGDY</sequence>
<keyword evidence="4" id="KW-1185">Reference proteome</keyword>
<dbReference type="Proteomes" id="UP000051008">
    <property type="component" value="Unassembled WGS sequence"/>
</dbReference>
<dbReference type="NCBIfam" id="TIGR04092">
    <property type="entry name" value="LTA_DltD"/>
    <property type="match status" value="1"/>
</dbReference>
<evidence type="ECO:0000256" key="1">
    <source>
        <dbReference type="PIRNR" id="PIRNR021438"/>
    </source>
</evidence>
<dbReference type="AlphaFoldDB" id="A0A0R2AIC1"/>
<comment type="caution">
    <text evidence="3">The sequence shown here is derived from an EMBL/GenBank/DDBJ whole genome shotgun (WGS) entry which is preliminary data.</text>
</comment>
<dbReference type="InterPro" id="IPR023896">
    <property type="entry name" value="LTA_DltD"/>
</dbReference>
<evidence type="ECO:0000313" key="4">
    <source>
        <dbReference type="Proteomes" id="UP000051008"/>
    </source>
</evidence>
<organism evidence="3 4">
    <name type="scientific">Ligilactobacillus agilis DSM 20509</name>
    <dbReference type="NCBI Taxonomy" id="1423718"/>
    <lineage>
        <taxon>Bacteria</taxon>
        <taxon>Bacillati</taxon>
        <taxon>Bacillota</taxon>
        <taxon>Bacilli</taxon>
        <taxon>Lactobacillales</taxon>
        <taxon>Lactobacillaceae</taxon>
        <taxon>Ligilactobacillus</taxon>
    </lineage>
</organism>
<evidence type="ECO:0000256" key="2">
    <source>
        <dbReference type="SAM" id="Phobius"/>
    </source>
</evidence>
<feature type="transmembrane region" description="Helical" evidence="2">
    <location>
        <begin position="7"/>
        <end position="26"/>
    </location>
</feature>
<protein>
    <recommendedName>
        <fullName evidence="1">Protein DltD</fullName>
    </recommendedName>
</protein>